<geneLocation type="plasmid" evidence="1 2">
    <name>pJCM12272</name>
</geneLocation>
<evidence type="ECO:0000313" key="1">
    <source>
        <dbReference type="EMBL" id="BBX30392.1"/>
    </source>
</evidence>
<dbReference type="AlphaFoldDB" id="A0A6N4V3P5"/>
<keyword evidence="1" id="KW-0614">Plasmid</keyword>
<dbReference type="Proteomes" id="UP000466906">
    <property type="component" value="Plasmid pJCM12272"/>
</dbReference>
<proteinExistence type="predicted"/>
<dbReference type="KEGG" id="malv:MALV_55170"/>
<accession>A0A6N4V3P5</accession>
<sequence length="63" mass="6969">MADFPEPFAVEVDIAADYTVTGDETDLYQRVDRRQALAAKIRTALATVEGIQARTILIDGWSL</sequence>
<name>A0A6N4V3P5_9MYCO</name>
<organism evidence="1 2">
    <name type="scientific">Mycolicibacterium alvei</name>
    <dbReference type="NCBI Taxonomy" id="67081"/>
    <lineage>
        <taxon>Bacteria</taxon>
        <taxon>Bacillati</taxon>
        <taxon>Actinomycetota</taxon>
        <taxon>Actinomycetes</taxon>
        <taxon>Mycobacteriales</taxon>
        <taxon>Mycobacteriaceae</taxon>
        <taxon>Mycolicibacterium</taxon>
    </lineage>
</organism>
<reference evidence="1 2" key="1">
    <citation type="journal article" date="2019" name="Emerg. Microbes Infect.">
        <title>Comprehensive subspecies identification of 175 nontuberculous mycobacteria species based on 7547 genomic profiles.</title>
        <authorList>
            <person name="Matsumoto Y."/>
            <person name="Kinjo T."/>
            <person name="Motooka D."/>
            <person name="Nabeya D."/>
            <person name="Jung N."/>
            <person name="Uechi K."/>
            <person name="Horii T."/>
            <person name="Iida T."/>
            <person name="Fujita J."/>
            <person name="Nakamura S."/>
        </authorList>
    </citation>
    <scope>NUCLEOTIDE SEQUENCE [LARGE SCALE GENOMIC DNA]</scope>
    <source>
        <strain evidence="1 2">JCM 12272</strain>
        <plasmid evidence="1">pJCM12272</plasmid>
    </source>
</reference>
<evidence type="ECO:0000313" key="2">
    <source>
        <dbReference type="Proteomes" id="UP000466906"/>
    </source>
</evidence>
<dbReference type="EMBL" id="AP022566">
    <property type="protein sequence ID" value="BBX30392.1"/>
    <property type="molecule type" value="Genomic_DNA"/>
</dbReference>
<dbReference type="RefSeq" id="WP_163670449.1">
    <property type="nucleotide sequence ID" value="NZ_AP022566.1"/>
</dbReference>
<gene>
    <name evidence="1" type="ORF">MALV_55170</name>
</gene>
<keyword evidence="2" id="KW-1185">Reference proteome</keyword>
<protein>
    <submittedName>
        <fullName evidence="1">Uncharacterized protein</fullName>
    </submittedName>
</protein>